<sequence length="902" mass="97412">MPESWVRGAILVRANSLIRGHSGVRWELVEKMIELLRSNITPLVPLRGSISASGDLSPLSYIAGTLIGNPSIRVFDGPSVFGARQIVSSRDALAKHNIAPIPLAAKEHLGVLNGTAFSASIAALALNDAAHLAMLAQICTAMGTEALLGERGNYHYFIHEVARPHPGQVEAARTIWDLLEGSQFAHAEEKEVTIEEDDGELRQDRYPLRTAPQFLGPQIEDIISALNTVTLECNSTTDNPLFDGETGDVHHGGNFQAMAVTNAMEKTRLALHHIGKLLFAQSTELINPTMNRGLPPSLAASDPSLNYHTKGLDIAVAAYVGELGYLASPVSTHIQSAEMHNQAVNSLALISARATVNSLEVLSLLTSTYLYLICQALDLRAMQFEFRRGLAEIVDEELRTHFGASLAPSDASSILRKVSSIMFKTLDHTSTMDAIPRMAAVSSASSSVLVEYFTSSAAVEVTALSALPAFRGAVSSRAVQLLNTLRTDYLTGARGPAPASAYLNKTRPIYEFVRVTLGIGMHGKENLDLFSEGLGVQDVTIGQNVSLIHERGFTDVTAIDRSEVLPAPDAASTDINKIVRTSYSDRFYTQLAHDSIQCWKDIEEWGDTYHECGMKGFLNRDGGWAFAAQGITKMTERVLSMGGKVIGGKGARGLSKVGGRTTGVKCSDGTIMSADLVVIASGSWTASSFTDLGLETSCLATGQSVATIDLTPDEADRYRKCPVILDFATGFYMFPPNSENIMKMAIHAVGHTNYASNNTSKNISTPRTILSHDKEGLLIPKAIARLLRKQMSQIYPELAHKPFSSTRLCWYTDSPDGDWVIGYYPSDAGLVLATAGSGHAYKFLPVLGRLVADSIQGTLDESIAQKFSPNRSYAKHDPSRSRAAITDLASEQLCTAEDLLPQ</sequence>
<dbReference type="GeneID" id="20673911"/>
<feature type="domain" description="FAD dependent oxidoreductase" evidence="3">
    <location>
        <begin position="615"/>
        <end position="853"/>
    </location>
</feature>
<dbReference type="Gene3D" id="1.10.274.20">
    <property type="entry name" value="Phenylalanine ammonia-lyase 1, domain 3"/>
    <property type="match status" value="1"/>
</dbReference>
<dbReference type="InterPro" id="IPR024083">
    <property type="entry name" value="Fumarase/histidase_N"/>
</dbReference>
<dbReference type="Pfam" id="PF00221">
    <property type="entry name" value="Lyase_aromatic"/>
    <property type="match status" value="1"/>
</dbReference>
<dbReference type="InterPro" id="IPR006076">
    <property type="entry name" value="FAD-dep_OxRdtase"/>
</dbReference>
<dbReference type="PANTHER" id="PTHR10362">
    <property type="entry name" value="HISTIDINE AMMONIA-LYASE"/>
    <property type="match status" value="1"/>
</dbReference>
<dbReference type="InParanoid" id="W4JMX4"/>
<dbReference type="HOGENOM" id="CLU_321326_0_0_1"/>
<evidence type="ECO:0000256" key="1">
    <source>
        <dbReference type="ARBA" id="ARBA00007238"/>
    </source>
</evidence>
<dbReference type="Gene3D" id="1.10.275.10">
    <property type="entry name" value="Fumarase/aspartase (N-terminal domain)"/>
    <property type="match status" value="1"/>
</dbReference>
<dbReference type="Pfam" id="PF01266">
    <property type="entry name" value="DAO"/>
    <property type="match status" value="1"/>
</dbReference>
<dbReference type="InterPro" id="IPR005922">
    <property type="entry name" value="Phe_NH3-lyase"/>
</dbReference>
<dbReference type="NCBIfam" id="TIGR01226">
    <property type="entry name" value="phe_am_lyase"/>
    <property type="match status" value="1"/>
</dbReference>
<dbReference type="Gene3D" id="3.50.50.60">
    <property type="entry name" value="FAD/NAD(P)-binding domain"/>
    <property type="match status" value="2"/>
</dbReference>
<name>W4JMX4_HETIT</name>
<reference evidence="4 5" key="1">
    <citation type="journal article" date="2012" name="New Phytol.">
        <title>Insight into trade-off between wood decay and parasitism from the genome of a fungal forest pathogen.</title>
        <authorList>
            <person name="Olson A."/>
            <person name="Aerts A."/>
            <person name="Asiegbu F."/>
            <person name="Belbahri L."/>
            <person name="Bouzid O."/>
            <person name="Broberg A."/>
            <person name="Canback B."/>
            <person name="Coutinho P.M."/>
            <person name="Cullen D."/>
            <person name="Dalman K."/>
            <person name="Deflorio G."/>
            <person name="van Diepen L.T."/>
            <person name="Dunand C."/>
            <person name="Duplessis S."/>
            <person name="Durling M."/>
            <person name="Gonthier P."/>
            <person name="Grimwood J."/>
            <person name="Fossdal C.G."/>
            <person name="Hansson D."/>
            <person name="Henrissat B."/>
            <person name="Hietala A."/>
            <person name="Himmelstrand K."/>
            <person name="Hoffmeister D."/>
            <person name="Hogberg N."/>
            <person name="James T.Y."/>
            <person name="Karlsson M."/>
            <person name="Kohler A."/>
            <person name="Kues U."/>
            <person name="Lee Y.H."/>
            <person name="Lin Y.C."/>
            <person name="Lind M."/>
            <person name="Lindquist E."/>
            <person name="Lombard V."/>
            <person name="Lucas S."/>
            <person name="Lunden K."/>
            <person name="Morin E."/>
            <person name="Murat C."/>
            <person name="Park J."/>
            <person name="Raffaello T."/>
            <person name="Rouze P."/>
            <person name="Salamov A."/>
            <person name="Schmutz J."/>
            <person name="Solheim H."/>
            <person name="Stahlberg J."/>
            <person name="Velez H."/>
            <person name="de Vries R.P."/>
            <person name="Wiebenga A."/>
            <person name="Woodward S."/>
            <person name="Yakovlev I."/>
            <person name="Garbelotto M."/>
            <person name="Martin F."/>
            <person name="Grigoriev I.V."/>
            <person name="Stenlid J."/>
        </authorList>
    </citation>
    <scope>NUCLEOTIDE SEQUENCE [LARGE SCALE GENOMIC DNA]</scope>
    <source>
        <strain evidence="4 5">TC 32-1</strain>
    </source>
</reference>
<dbReference type="InterPro" id="IPR001106">
    <property type="entry name" value="Aromatic_Lyase"/>
</dbReference>
<dbReference type="Gene3D" id="1.20.200.10">
    <property type="entry name" value="Fumarase/aspartase (Central domain)"/>
    <property type="match status" value="1"/>
</dbReference>
<evidence type="ECO:0000313" key="5">
    <source>
        <dbReference type="Proteomes" id="UP000030671"/>
    </source>
</evidence>
<dbReference type="GO" id="GO:0005737">
    <property type="term" value="C:cytoplasm"/>
    <property type="evidence" value="ECO:0007669"/>
    <property type="project" value="InterPro"/>
</dbReference>
<dbReference type="CDD" id="cd00332">
    <property type="entry name" value="PAL-HAL"/>
    <property type="match status" value="1"/>
</dbReference>
<dbReference type="SUPFAM" id="SSF51905">
    <property type="entry name" value="FAD/NAD(P)-binding domain"/>
    <property type="match status" value="1"/>
</dbReference>
<dbReference type="PROSITE" id="PS00488">
    <property type="entry name" value="PAL_HISTIDASE"/>
    <property type="match status" value="1"/>
</dbReference>
<dbReference type="SUPFAM" id="SSF48557">
    <property type="entry name" value="L-aspartase-like"/>
    <property type="match status" value="1"/>
</dbReference>
<dbReference type="GO" id="GO:0006559">
    <property type="term" value="P:L-phenylalanine catabolic process"/>
    <property type="evidence" value="ECO:0007669"/>
    <property type="project" value="InterPro"/>
</dbReference>
<dbReference type="eggNOG" id="KOG2820">
    <property type="taxonomic scope" value="Eukaryota"/>
</dbReference>
<dbReference type="InterPro" id="IPR036188">
    <property type="entry name" value="FAD/NAD-bd_sf"/>
</dbReference>
<dbReference type="InterPro" id="IPR022313">
    <property type="entry name" value="Phe/His_NH3-lyase_AS"/>
</dbReference>
<keyword evidence="2" id="KW-0456">Lyase</keyword>
<dbReference type="STRING" id="747525.W4JMX4"/>
<dbReference type="AlphaFoldDB" id="W4JMX4"/>
<dbReference type="eggNOG" id="KOG0222">
    <property type="taxonomic scope" value="Eukaryota"/>
</dbReference>
<dbReference type="KEGG" id="hir:HETIRDRAFT_423519"/>
<dbReference type="InterPro" id="IPR023144">
    <property type="entry name" value="Phe_NH3-lyase_shielding_dom_sf"/>
</dbReference>
<accession>W4JMX4</accession>
<keyword evidence="5" id="KW-1185">Reference proteome</keyword>
<protein>
    <recommendedName>
        <fullName evidence="3">FAD dependent oxidoreductase domain-containing protein</fullName>
    </recommendedName>
</protein>
<dbReference type="GO" id="GO:0016841">
    <property type="term" value="F:ammonia-lyase activity"/>
    <property type="evidence" value="ECO:0007669"/>
    <property type="project" value="InterPro"/>
</dbReference>
<gene>
    <name evidence="4" type="ORF">HETIRDRAFT_423519</name>
</gene>
<dbReference type="OrthoDB" id="2219495at2759"/>
<evidence type="ECO:0000313" key="4">
    <source>
        <dbReference type="EMBL" id="ETW74907.1"/>
    </source>
</evidence>
<proteinExistence type="inferred from homology"/>
<evidence type="ECO:0000256" key="2">
    <source>
        <dbReference type="RuleBase" id="RU003954"/>
    </source>
</evidence>
<dbReference type="RefSeq" id="XP_009553370.1">
    <property type="nucleotide sequence ID" value="XM_009555075.1"/>
</dbReference>
<dbReference type="InterPro" id="IPR008948">
    <property type="entry name" value="L-Aspartase-like"/>
</dbReference>
<organism evidence="4 5">
    <name type="scientific">Heterobasidion irregulare (strain TC 32-1)</name>
    <dbReference type="NCBI Taxonomy" id="747525"/>
    <lineage>
        <taxon>Eukaryota</taxon>
        <taxon>Fungi</taxon>
        <taxon>Dikarya</taxon>
        <taxon>Basidiomycota</taxon>
        <taxon>Agaricomycotina</taxon>
        <taxon>Agaricomycetes</taxon>
        <taxon>Russulales</taxon>
        <taxon>Bondarzewiaceae</taxon>
        <taxon>Heterobasidion</taxon>
        <taxon>Heterobasidion annosum species complex</taxon>
    </lineage>
</organism>
<evidence type="ECO:0000259" key="3">
    <source>
        <dbReference type="Pfam" id="PF01266"/>
    </source>
</evidence>
<comment type="similarity">
    <text evidence="1 2">Belongs to the PAL/histidase family.</text>
</comment>
<dbReference type="EMBL" id="KI925467">
    <property type="protein sequence ID" value="ETW74907.1"/>
    <property type="molecule type" value="Genomic_DNA"/>
</dbReference>
<dbReference type="Proteomes" id="UP000030671">
    <property type="component" value="Unassembled WGS sequence"/>
</dbReference>